<comment type="caution">
    <text evidence="2">The sequence shown here is derived from an EMBL/GenBank/DDBJ whole genome shotgun (WGS) entry which is preliminary data.</text>
</comment>
<keyword evidence="1" id="KW-0812">Transmembrane</keyword>
<protein>
    <submittedName>
        <fullName evidence="2">Uncharacterized protein</fullName>
    </submittedName>
</protein>
<gene>
    <name evidence="2" type="ORF">R3P95_23255</name>
</gene>
<dbReference type="Proteomes" id="UP001185899">
    <property type="component" value="Unassembled WGS sequence"/>
</dbReference>
<dbReference type="EMBL" id="JAWLKE010000011">
    <property type="protein sequence ID" value="MDV6233484.1"/>
    <property type="molecule type" value="Genomic_DNA"/>
</dbReference>
<evidence type="ECO:0000256" key="1">
    <source>
        <dbReference type="SAM" id="Phobius"/>
    </source>
</evidence>
<keyword evidence="1" id="KW-0472">Membrane</keyword>
<evidence type="ECO:0000313" key="2">
    <source>
        <dbReference type="EMBL" id="MDV6233484.1"/>
    </source>
</evidence>
<proteinExistence type="predicted"/>
<name>A0ABU4B4T7_9NOCA</name>
<feature type="transmembrane region" description="Helical" evidence="1">
    <location>
        <begin position="6"/>
        <end position="27"/>
    </location>
</feature>
<reference evidence="2 3" key="1">
    <citation type="submission" date="2023-10" db="EMBL/GenBank/DDBJ databases">
        <title>Development of a sustainable strategy for remediation of hydrocarbon-contaminated territories based on the waste exchange concept.</title>
        <authorList>
            <person name="Krivoruchko A."/>
        </authorList>
    </citation>
    <scope>NUCLEOTIDE SEQUENCE [LARGE SCALE GENOMIC DNA]</scope>
    <source>
        <strain evidence="2 3">IEGM 1322</strain>
    </source>
</reference>
<accession>A0ABU4B4T7</accession>
<feature type="transmembrane region" description="Helical" evidence="1">
    <location>
        <begin position="39"/>
        <end position="56"/>
    </location>
</feature>
<dbReference type="RefSeq" id="WP_317549656.1">
    <property type="nucleotide sequence ID" value="NZ_JAWLKE010000011.1"/>
</dbReference>
<feature type="transmembrane region" description="Helical" evidence="1">
    <location>
        <begin position="62"/>
        <end position="80"/>
    </location>
</feature>
<organism evidence="2 3">
    <name type="scientific">Rhodococcus cercidiphylli</name>
    <dbReference type="NCBI Taxonomy" id="489916"/>
    <lineage>
        <taxon>Bacteria</taxon>
        <taxon>Bacillati</taxon>
        <taxon>Actinomycetota</taxon>
        <taxon>Actinomycetes</taxon>
        <taxon>Mycobacteriales</taxon>
        <taxon>Nocardiaceae</taxon>
        <taxon>Rhodococcus</taxon>
    </lineage>
</organism>
<evidence type="ECO:0000313" key="3">
    <source>
        <dbReference type="Proteomes" id="UP001185899"/>
    </source>
</evidence>
<keyword evidence="3" id="KW-1185">Reference proteome</keyword>
<sequence length="110" mass="11927">MNLVNATALIVFVALITGALAVGSAYARRPSRVRLHSNTLALNGVAALASIVFVVTFPEMPWGWKVVTVAGTIAVAYLNIHVLNTIRAQYEADQRNSFAEATVEEDRTNR</sequence>
<keyword evidence="1" id="KW-1133">Transmembrane helix</keyword>